<keyword evidence="1" id="KW-1133">Transmembrane helix</keyword>
<organism evidence="2 3">
    <name type="scientific">Paramicrobacterium humi</name>
    <dbReference type="NCBI Taxonomy" id="640635"/>
    <lineage>
        <taxon>Bacteria</taxon>
        <taxon>Bacillati</taxon>
        <taxon>Actinomycetota</taxon>
        <taxon>Actinomycetes</taxon>
        <taxon>Micrococcales</taxon>
        <taxon>Microbacteriaceae</taxon>
        <taxon>Paramicrobacterium</taxon>
    </lineage>
</organism>
<protein>
    <submittedName>
        <fullName evidence="2">Uncharacterized protein</fullName>
    </submittedName>
</protein>
<feature type="transmembrane region" description="Helical" evidence="1">
    <location>
        <begin position="34"/>
        <end position="56"/>
    </location>
</feature>
<keyword evidence="1" id="KW-0472">Membrane</keyword>
<dbReference type="STRING" id="640635.SAMN04489806_2397"/>
<sequence>MLAALLALEALAMIAVLVVLLVDLATLRPDSYASAVALVVIAAIAAIWLCAVTLAFWRGRAWSRAGAFTWQVIQVAVAIGAFQGAFAQPGIGWAILLPSLLGVVLLLTRSVIQHTRRA</sequence>
<dbReference type="Proteomes" id="UP000199183">
    <property type="component" value="Unassembled WGS sequence"/>
</dbReference>
<evidence type="ECO:0000256" key="1">
    <source>
        <dbReference type="SAM" id="Phobius"/>
    </source>
</evidence>
<feature type="transmembrane region" description="Helical" evidence="1">
    <location>
        <begin position="68"/>
        <end position="86"/>
    </location>
</feature>
<name>A0A1H4P4U8_9MICO</name>
<proteinExistence type="predicted"/>
<reference evidence="2 3" key="1">
    <citation type="submission" date="2016-10" db="EMBL/GenBank/DDBJ databases">
        <authorList>
            <person name="de Groot N.N."/>
        </authorList>
    </citation>
    <scope>NUCLEOTIDE SEQUENCE [LARGE SCALE GENOMIC DNA]</scope>
    <source>
        <strain evidence="2 3">DSM 21799</strain>
    </source>
</reference>
<evidence type="ECO:0000313" key="2">
    <source>
        <dbReference type="EMBL" id="SEC02470.1"/>
    </source>
</evidence>
<evidence type="ECO:0000313" key="3">
    <source>
        <dbReference type="Proteomes" id="UP000199183"/>
    </source>
</evidence>
<dbReference type="EMBL" id="FNRY01000001">
    <property type="protein sequence ID" value="SEC02470.1"/>
    <property type="molecule type" value="Genomic_DNA"/>
</dbReference>
<accession>A0A1H4P4U8</accession>
<gene>
    <name evidence="2" type="ORF">SAMN04489806_2397</name>
</gene>
<keyword evidence="1" id="KW-0812">Transmembrane</keyword>
<feature type="transmembrane region" description="Helical" evidence="1">
    <location>
        <begin position="92"/>
        <end position="112"/>
    </location>
</feature>
<dbReference type="AlphaFoldDB" id="A0A1H4P4U8"/>
<keyword evidence="3" id="KW-1185">Reference proteome</keyword>